<evidence type="ECO:0000313" key="18">
    <source>
        <dbReference type="EMBL" id="MBR7889793.1"/>
    </source>
</evidence>
<evidence type="ECO:0000256" key="10">
    <source>
        <dbReference type="ARBA" id="ARBA00022989"/>
    </source>
</evidence>
<evidence type="ECO:0000256" key="7">
    <source>
        <dbReference type="ARBA" id="ARBA00022475"/>
    </source>
</evidence>
<evidence type="ECO:0000256" key="4">
    <source>
        <dbReference type="ARBA" id="ARBA00005844"/>
    </source>
</evidence>
<comment type="subcellular location">
    <subcellularLocation>
        <location evidence="3 16 17">Cell membrane</location>
        <topology evidence="3 16 17">Single-pass membrane protein</topology>
    </subcellularLocation>
</comment>
<keyword evidence="12 16" id="KW-0406">Ion transport</keyword>
<comment type="caution">
    <text evidence="18">The sequence shown here is derived from an EMBL/GenBank/DDBJ whole genome shotgun (WGS) entry which is preliminary data.</text>
</comment>
<dbReference type="EC" id="7.2.4.2" evidence="16"/>
<evidence type="ECO:0000256" key="13">
    <source>
        <dbReference type="ARBA" id="ARBA00023136"/>
    </source>
</evidence>
<name>A0ABS5HDS6_9GAMM</name>
<dbReference type="NCBIfam" id="TIGR01195">
    <property type="entry name" value="oadG_fam"/>
    <property type="match status" value="1"/>
</dbReference>
<keyword evidence="6 16" id="KW-0813">Transport</keyword>
<evidence type="ECO:0000256" key="6">
    <source>
        <dbReference type="ARBA" id="ARBA00022448"/>
    </source>
</evidence>
<evidence type="ECO:0000256" key="11">
    <source>
        <dbReference type="ARBA" id="ARBA00023053"/>
    </source>
</evidence>
<protein>
    <recommendedName>
        <fullName evidence="16">Probable oxaloacetate decarboxylase gamma chain</fullName>
        <ecNumber evidence="16">7.2.4.2</ecNumber>
    </recommendedName>
</protein>
<evidence type="ECO:0000256" key="15">
    <source>
        <dbReference type="ARBA" id="ARBA00048176"/>
    </source>
</evidence>
<keyword evidence="19" id="KW-1185">Reference proteome</keyword>
<keyword evidence="8 16" id="KW-0812">Transmembrane</keyword>
<comment type="function">
    <text evidence="2 16 17">Catalyzes the decarboxylation of oxaloacetate coupled to Na(+) translocation.</text>
</comment>
<dbReference type="InterPro" id="IPR005899">
    <property type="entry name" value="Na_pump_deCOase"/>
</dbReference>
<evidence type="ECO:0000256" key="17">
    <source>
        <dbReference type="RuleBase" id="RU004278"/>
    </source>
</evidence>
<comment type="cofactor">
    <cofactor evidence="1 16 17">
        <name>Na(+)</name>
        <dbReference type="ChEBI" id="CHEBI:29101"/>
    </cofactor>
</comment>
<evidence type="ECO:0000256" key="8">
    <source>
        <dbReference type="ARBA" id="ARBA00022692"/>
    </source>
</evidence>
<accession>A0ABS5HDS6</accession>
<comment type="similarity">
    <text evidence="4 16 17">Belongs to the OadG family.</text>
</comment>
<dbReference type="HAMAP" id="MF_00404">
    <property type="entry name" value="OadG"/>
    <property type="match status" value="1"/>
</dbReference>
<evidence type="ECO:0000256" key="5">
    <source>
        <dbReference type="ARBA" id="ARBA00011869"/>
    </source>
</evidence>
<keyword evidence="9 16" id="KW-1278">Translocase</keyword>
<evidence type="ECO:0000256" key="16">
    <source>
        <dbReference type="HAMAP-Rule" id="MF_00404"/>
    </source>
</evidence>
<evidence type="ECO:0000313" key="19">
    <source>
        <dbReference type="Proteomes" id="UP000679722"/>
    </source>
</evidence>
<feature type="transmembrane region" description="Helical" evidence="16 17">
    <location>
        <begin position="12"/>
        <end position="32"/>
    </location>
</feature>
<evidence type="ECO:0000256" key="14">
    <source>
        <dbReference type="ARBA" id="ARBA00023201"/>
    </source>
</evidence>
<organism evidence="18 19">
    <name type="scientific">Marinomonas vulgaris</name>
    <dbReference type="NCBI Taxonomy" id="2823372"/>
    <lineage>
        <taxon>Bacteria</taxon>
        <taxon>Pseudomonadati</taxon>
        <taxon>Pseudomonadota</taxon>
        <taxon>Gammaproteobacteria</taxon>
        <taxon>Oceanospirillales</taxon>
        <taxon>Oceanospirillaceae</taxon>
        <taxon>Marinomonas</taxon>
    </lineage>
</organism>
<dbReference type="EMBL" id="JAGSSV010000019">
    <property type="protein sequence ID" value="MBR7889793.1"/>
    <property type="molecule type" value="Genomic_DNA"/>
</dbReference>
<evidence type="ECO:0000256" key="12">
    <source>
        <dbReference type="ARBA" id="ARBA00023065"/>
    </source>
</evidence>
<keyword evidence="13 16" id="KW-0472">Membrane</keyword>
<proteinExistence type="inferred from homology"/>
<evidence type="ECO:0000256" key="3">
    <source>
        <dbReference type="ARBA" id="ARBA00004162"/>
    </source>
</evidence>
<evidence type="ECO:0000256" key="9">
    <source>
        <dbReference type="ARBA" id="ARBA00022967"/>
    </source>
</evidence>
<sequence>MNGLLEDGIGLMILGMGFVFLFLVVLIFATGYMSRLLNHLFPEVLVQKAPVTTTRSPAATGVDAQMTAVITAAVHQHRANKKS</sequence>
<keyword evidence="10 16" id="KW-1133">Transmembrane helix</keyword>
<dbReference type="Pfam" id="PF04277">
    <property type="entry name" value="OAD_gamma"/>
    <property type="match status" value="1"/>
</dbReference>
<keyword evidence="14 16" id="KW-0739">Sodium transport</keyword>
<keyword evidence="7 16" id="KW-1003">Cell membrane</keyword>
<evidence type="ECO:0000256" key="2">
    <source>
        <dbReference type="ARBA" id="ARBA00003002"/>
    </source>
</evidence>
<gene>
    <name evidence="16" type="primary">oadG</name>
    <name evidence="18" type="ORF">J9B83_12710</name>
</gene>
<dbReference type="Proteomes" id="UP000679722">
    <property type="component" value="Unassembled WGS sequence"/>
</dbReference>
<reference evidence="19" key="1">
    <citation type="submission" date="2023-07" db="EMBL/GenBank/DDBJ databases">
        <title>Marinomonas vulgaris A79, complete genome.</title>
        <authorList>
            <person name="Ying J.-J."/>
        </authorList>
    </citation>
    <scope>NUCLEOTIDE SEQUENCE [LARGE SCALE GENOMIC DNA]</scope>
    <source>
        <strain evidence="19">A79</strain>
    </source>
</reference>
<evidence type="ECO:0000256" key="1">
    <source>
        <dbReference type="ARBA" id="ARBA00001959"/>
    </source>
</evidence>
<dbReference type="InterPro" id="IPR023424">
    <property type="entry name" value="OadG"/>
</dbReference>
<keyword evidence="11 16" id="KW-0915">Sodium</keyword>
<comment type="subunit">
    <text evidence="5 16">Heterotrimer of an alpha, a beta and a gamma subunit.</text>
</comment>
<comment type="catalytic activity">
    <reaction evidence="15 16 17">
        <text>oxaloacetate + 2 Na(+)(in) + H(+) = pyruvate + 2 Na(+)(out) + CO2</text>
        <dbReference type="Rhea" id="RHEA:57724"/>
        <dbReference type="ChEBI" id="CHEBI:15361"/>
        <dbReference type="ChEBI" id="CHEBI:15378"/>
        <dbReference type="ChEBI" id="CHEBI:16452"/>
        <dbReference type="ChEBI" id="CHEBI:16526"/>
        <dbReference type="ChEBI" id="CHEBI:29101"/>
        <dbReference type="EC" id="7.2.4.2"/>
    </reaction>
</comment>